<evidence type="ECO:0000313" key="1">
    <source>
        <dbReference type="EMBL" id="GAY78554.1"/>
    </source>
</evidence>
<sequence length="45" mass="5094">MKIAVKIDCASSKKKSKVGGLTKAVLTIFRHKLFDFIRCPWQSGR</sequence>
<name>A0A4Y1ZI20_9BACL</name>
<proteinExistence type="predicted"/>
<accession>A0A4Y1ZI20</accession>
<protein>
    <submittedName>
        <fullName evidence="1">Uncharacterized protein</fullName>
    </submittedName>
</protein>
<gene>
    <name evidence="1" type="ORF">NBRC111894_4108</name>
</gene>
<organism evidence="1 2">
    <name type="scientific">Sporolactobacillus inulinus</name>
    <dbReference type="NCBI Taxonomy" id="2078"/>
    <lineage>
        <taxon>Bacteria</taxon>
        <taxon>Bacillati</taxon>
        <taxon>Bacillota</taxon>
        <taxon>Bacilli</taxon>
        <taxon>Bacillales</taxon>
        <taxon>Sporolactobacillaceae</taxon>
        <taxon>Sporolactobacillus</taxon>
    </lineage>
</organism>
<comment type="caution">
    <text evidence="1">The sequence shown here is derived from an EMBL/GenBank/DDBJ whole genome shotgun (WGS) entry which is preliminary data.</text>
</comment>
<evidence type="ECO:0000313" key="2">
    <source>
        <dbReference type="Proteomes" id="UP000319716"/>
    </source>
</evidence>
<dbReference type="EMBL" id="BEXB01000052">
    <property type="protein sequence ID" value="GAY78554.1"/>
    <property type="molecule type" value="Genomic_DNA"/>
</dbReference>
<dbReference type="AlphaFoldDB" id="A0A4Y1ZI20"/>
<dbReference type="Proteomes" id="UP000319716">
    <property type="component" value="Unassembled WGS sequence"/>
</dbReference>
<reference evidence="1 2" key="1">
    <citation type="submission" date="2017-11" db="EMBL/GenBank/DDBJ databases">
        <title>Draft Genome Sequence of Sporolactobacillus inulinus NBRC 111894 Isolated from Koso, a Japanese Sugar-Vegetable Fermented Beverage.</title>
        <authorList>
            <person name="Chiou T.Y."/>
            <person name="Oshima K."/>
            <person name="Suda W."/>
            <person name="Hattori M."/>
            <person name="Takahashi T."/>
        </authorList>
    </citation>
    <scope>NUCLEOTIDE SEQUENCE [LARGE SCALE GENOMIC DNA]</scope>
    <source>
        <strain evidence="1 2">NBRC111894</strain>
    </source>
</reference>